<dbReference type="EnsemblMetazoa" id="Aqu2.1.29586_001">
    <property type="protein sequence ID" value="Aqu2.1.29586_001"/>
    <property type="gene ID" value="Aqu2.1.29586"/>
</dbReference>
<dbReference type="AlphaFoldDB" id="A0A1X7UPL4"/>
<organism evidence="1">
    <name type="scientific">Amphimedon queenslandica</name>
    <name type="common">Sponge</name>
    <dbReference type="NCBI Taxonomy" id="400682"/>
    <lineage>
        <taxon>Eukaryota</taxon>
        <taxon>Metazoa</taxon>
        <taxon>Porifera</taxon>
        <taxon>Demospongiae</taxon>
        <taxon>Heteroscleromorpha</taxon>
        <taxon>Haplosclerida</taxon>
        <taxon>Niphatidae</taxon>
        <taxon>Amphimedon</taxon>
    </lineage>
</organism>
<reference evidence="1" key="1">
    <citation type="submission" date="2017-05" db="UniProtKB">
        <authorList>
            <consortium name="EnsemblMetazoa"/>
        </authorList>
    </citation>
    <scope>IDENTIFICATION</scope>
</reference>
<accession>A0A1X7UPL4</accession>
<name>A0A1X7UPL4_AMPQE</name>
<sequence length="71" mass="8074">SIQERLDLEDIIISKIGIHKILRKFKASGTVGDLSKKRSKVLNENQLASIDESLKNNDEITARILRDDLKE</sequence>
<evidence type="ECO:0000313" key="1">
    <source>
        <dbReference type="EnsemblMetazoa" id="Aqu2.1.29586_001"/>
    </source>
</evidence>
<proteinExistence type="predicted"/>
<protein>
    <submittedName>
        <fullName evidence="1">Uncharacterized protein</fullName>
    </submittedName>
</protein>
<dbReference type="InParanoid" id="A0A1X7UPL4"/>